<organism evidence="3 4">
    <name type="scientific">Stappia indica</name>
    <dbReference type="NCBI Taxonomy" id="538381"/>
    <lineage>
        <taxon>Bacteria</taxon>
        <taxon>Pseudomonadati</taxon>
        <taxon>Pseudomonadota</taxon>
        <taxon>Alphaproteobacteria</taxon>
        <taxon>Hyphomicrobiales</taxon>
        <taxon>Stappiaceae</taxon>
        <taxon>Stappia</taxon>
    </lineage>
</organism>
<proteinExistence type="predicted"/>
<dbReference type="EMBL" id="OBML01000005">
    <property type="protein sequence ID" value="SOC07340.1"/>
    <property type="molecule type" value="Genomic_DNA"/>
</dbReference>
<dbReference type="SUPFAM" id="SSF56529">
    <property type="entry name" value="FAH"/>
    <property type="match status" value="1"/>
</dbReference>
<dbReference type="InterPro" id="IPR036663">
    <property type="entry name" value="Fumarylacetoacetase_C_sf"/>
</dbReference>
<accession>A0A285SJ08</accession>
<dbReference type="InterPro" id="IPR011234">
    <property type="entry name" value="Fumarylacetoacetase-like_C"/>
</dbReference>
<dbReference type="Gene3D" id="3.90.850.10">
    <property type="entry name" value="Fumarylacetoacetase-like, C-terminal domain"/>
    <property type="match status" value="1"/>
</dbReference>
<dbReference type="STRING" id="538381.GCA_001696535_01874"/>
<dbReference type="InterPro" id="IPR050772">
    <property type="entry name" value="Hydratase-Decarb/MhpD_sf"/>
</dbReference>
<dbReference type="AlphaFoldDB" id="A0A285SJ08"/>
<protein>
    <submittedName>
        <fullName evidence="3">2-oxo-3-hexenedioate decarboxylase</fullName>
    </submittedName>
</protein>
<feature type="domain" description="Fumarylacetoacetase-like C-terminal" evidence="2">
    <location>
        <begin position="107"/>
        <end position="264"/>
    </location>
</feature>
<evidence type="ECO:0000256" key="1">
    <source>
        <dbReference type="ARBA" id="ARBA00023239"/>
    </source>
</evidence>
<evidence type="ECO:0000313" key="3">
    <source>
        <dbReference type="EMBL" id="SOC07340.1"/>
    </source>
</evidence>
<dbReference type="PANTHER" id="PTHR30143">
    <property type="entry name" value="ACID HYDRATASE"/>
    <property type="match status" value="1"/>
</dbReference>
<gene>
    <name evidence="3" type="ORF">SAMN05421512_105346</name>
</gene>
<dbReference type="GO" id="GO:0005737">
    <property type="term" value="C:cytoplasm"/>
    <property type="evidence" value="ECO:0007669"/>
    <property type="project" value="TreeGrafter"/>
</dbReference>
<dbReference type="Pfam" id="PF01557">
    <property type="entry name" value="FAA_hydrolase"/>
    <property type="match status" value="1"/>
</dbReference>
<dbReference type="GO" id="GO:0008684">
    <property type="term" value="F:2-oxopent-4-enoate hydratase activity"/>
    <property type="evidence" value="ECO:0007669"/>
    <property type="project" value="TreeGrafter"/>
</dbReference>
<dbReference type="OrthoDB" id="9792137at2"/>
<name>A0A285SJ08_9HYPH</name>
<keyword evidence="1" id="KW-0456">Lyase</keyword>
<reference evidence="3 4" key="1">
    <citation type="submission" date="2017-08" db="EMBL/GenBank/DDBJ databases">
        <authorList>
            <person name="de Groot N.N."/>
        </authorList>
    </citation>
    <scope>NUCLEOTIDE SEQUENCE [LARGE SCALE GENOMIC DNA]</scope>
    <source>
        <strain evidence="3 4">USBA 352</strain>
    </source>
</reference>
<keyword evidence="4" id="KW-1185">Reference proteome</keyword>
<dbReference type="Proteomes" id="UP000219331">
    <property type="component" value="Unassembled WGS sequence"/>
</dbReference>
<dbReference type="RefSeq" id="WP_097174969.1">
    <property type="nucleotide sequence ID" value="NZ_OBML01000005.1"/>
</dbReference>
<evidence type="ECO:0000259" key="2">
    <source>
        <dbReference type="Pfam" id="PF01557"/>
    </source>
</evidence>
<evidence type="ECO:0000313" key="4">
    <source>
        <dbReference type="Proteomes" id="UP000219331"/>
    </source>
</evidence>
<dbReference type="PANTHER" id="PTHR30143:SF0">
    <property type="entry name" value="2-KETO-4-PENTENOATE HYDRATASE"/>
    <property type="match status" value="1"/>
</dbReference>
<sequence>MQISDGDRSHAAALLKIVGDAGSCAPITDGDKAFGLARAYQISAEIRAARIARGETPRGWKIGFTNRTIWDEYDVHAPIWGPVYDTTLAEAPAQGAAETAIGHLVEPRIEPEIVFRIAAPLEAGLSEAQLLERIDGVALGFEIVQSVYPDWRFQAADTVAAFALHGLLRHRPFTAITSANRAEWLGLLSSFTLDLHRNGERVDSGRAENVLGGPLSALKAMVDGLPDTALASTVGAGEVVTTGTLTRAFPVAPGESWETRVGGLPLADMAISFTR</sequence>